<dbReference type="InParanoid" id="A9UTT6"/>
<organism evidence="4 5">
    <name type="scientific">Monosiga brevicollis</name>
    <name type="common">Choanoflagellate</name>
    <dbReference type="NCBI Taxonomy" id="81824"/>
    <lineage>
        <taxon>Eukaryota</taxon>
        <taxon>Choanoflagellata</taxon>
        <taxon>Craspedida</taxon>
        <taxon>Salpingoecidae</taxon>
        <taxon>Monosiga</taxon>
    </lineage>
</organism>
<dbReference type="InterPro" id="IPR003103">
    <property type="entry name" value="BAG_domain"/>
</dbReference>
<evidence type="ECO:0000256" key="2">
    <source>
        <dbReference type="SAM" id="MobiDB-lite"/>
    </source>
</evidence>
<feature type="coiled-coil region" evidence="1">
    <location>
        <begin position="270"/>
        <end position="307"/>
    </location>
</feature>
<accession>A9UTT6</accession>
<evidence type="ECO:0000259" key="3">
    <source>
        <dbReference type="Pfam" id="PF02179"/>
    </source>
</evidence>
<keyword evidence="1" id="KW-0175">Coiled coil</keyword>
<gene>
    <name evidence="4" type="ORF">MONBRDRAFT_23563</name>
</gene>
<reference evidence="4 5" key="1">
    <citation type="journal article" date="2008" name="Nature">
        <title>The genome of the choanoflagellate Monosiga brevicollis and the origin of metazoans.</title>
        <authorList>
            <consortium name="JGI Sequencing"/>
            <person name="King N."/>
            <person name="Westbrook M.J."/>
            <person name="Young S.L."/>
            <person name="Kuo A."/>
            <person name="Abedin M."/>
            <person name="Chapman J."/>
            <person name="Fairclough S."/>
            <person name="Hellsten U."/>
            <person name="Isogai Y."/>
            <person name="Letunic I."/>
            <person name="Marr M."/>
            <person name="Pincus D."/>
            <person name="Putnam N."/>
            <person name="Rokas A."/>
            <person name="Wright K.J."/>
            <person name="Zuzow R."/>
            <person name="Dirks W."/>
            <person name="Good M."/>
            <person name="Goodstein D."/>
            <person name="Lemons D."/>
            <person name="Li W."/>
            <person name="Lyons J.B."/>
            <person name="Morris A."/>
            <person name="Nichols S."/>
            <person name="Richter D.J."/>
            <person name="Salamov A."/>
            <person name="Bork P."/>
            <person name="Lim W.A."/>
            <person name="Manning G."/>
            <person name="Miller W.T."/>
            <person name="McGinnis W."/>
            <person name="Shapiro H."/>
            <person name="Tjian R."/>
            <person name="Grigoriev I.V."/>
            <person name="Rokhsar D."/>
        </authorList>
    </citation>
    <scope>NUCLEOTIDE SEQUENCE [LARGE SCALE GENOMIC DNA]</scope>
    <source>
        <strain evidence="5">MX1 / ATCC 50154</strain>
    </source>
</reference>
<feature type="compositionally biased region" description="Low complexity" evidence="2">
    <location>
        <begin position="81"/>
        <end position="90"/>
    </location>
</feature>
<evidence type="ECO:0000313" key="4">
    <source>
        <dbReference type="EMBL" id="EDQ91303.1"/>
    </source>
</evidence>
<dbReference type="SUPFAM" id="SSF63491">
    <property type="entry name" value="BAG domain"/>
    <property type="match status" value="1"/>
</dbReference>
<evidence type="ECO:0000256" key="1">
    <source>
        <dbReference type="SAM" id="Coils"/>
    </source>
</evidence>
<dbReference type="Gene3D" id="1.20.58.120">
    <property type="entry name" value="BAG domain"/>
    <property type="match status" value="1"/>
</dbReference>
<feature type="region of interest" description="Disordered" evidence="2">
    <location>
        <begin position="330"/>
        <end position="403"/>
    </location>
</feature>
<dbReference type="KEGG" id="mbr:MONBRDRAFT_23563"/>
<feature type="region of interest" description="Disordered" evidence="2">
    <location>
        <begin position="71"/>
        <end position="90"/>
    </location>
</feature>
<dbReference type="InterPro" id="IPR036533">
    <property type="entry name" value="BAG_dom_sf"/>
</dbReference>
<sequence length="403" mass="46752">MFGFPRFTQPDYGYYTPRAPRQVYRDPYQRAAYRHPYEYFDDEDQYVADPWAVQRQKQQLRRQQELAAQQERERQLRLKRQQQQQRQQQVKARHAQLRAYNEAATIIQRAWRRHSAQVQAEREAHAAAVVTRCVRRVAAALRARRVLDSLRRLAEARKQLDELASDFTSTMRGYRALLMFTDQVEKLILRLDAIPHHRNDYVRARRKAIVRDAQQVLRLADVVLHTFNRQATVAQRAFRAWRMRHQATARDQAARVVTRCVRNAPAIREAKAVRRDLAQMQEQLAALRSLEADYQRSLQEMAKLTQRLSNQHRSELAAAVAQHAATTRAQRTSALAQASWPQWADPNAPTILTSCPRDEDAAQDEPMPSTTPTTASPSTHAPATSQPSHKRARRNKKRGGKKH</sequence>
<protein>
    <recommendedName>
        <fullName evidence="3">BAG domain-containing protein</fullName>
    </recommendedName>
</protein>
<proteinExistence type="predicted"/>
<dbReference type="GO" id="GO:0051087">
    <property type="term" value="F:protein-folding chaperone binding"/>
    <property type="evidence" value="ECO:0007669"/>
    <property type="project" value="InterPro"/>
</dbReference>
<dbReference type="RefSeq" id="XP_001743725.1">
    <property type="nucleotide sequence ID" value="XM_001743673.1"/>
</dbReference>
<feature type="compositionally biased region" description="Low complexity" evidence="2">
    <location>
        <begin position="366"/>
        <end position="387"/>
    </location>
</feature>
<dbReference type="Proteomes" id="UP000001357">
    <property type="component" value="Unassembled WGS sequence"/>
</dbReference>
<dbReference type="Pfam" id="PF02179">
    <property type="entry name" value="BAG"/>
    <property type="match status" value="1"/>
</dbReference>
<keyword evidence="5" id="KW-1185">Reference proteome</keyword>
<feature type="compositionally biased region" description="Low complexity" evidence="2">
    <location>
        <begin position="330"/>
        <end position="339"/>
    </location>
</feature>
<name>A9UTT6_MONBE</name>
<evidence type="ECO:0000313" key="5">
    <source>
        <dbReference type="Proteomes" id="UP000001357"/>
    </source>
</evidence>
<dbReference type="GeneID" id="5889000"/>
<feature type="domain" description="BAG" evidence="3">
    <location>
        <begin position="158"/>
        <end position="221"/>
    </location>
</feature>
<dbReference type="EMBL" id="CH991545">
    <property type="protein sequence ID" value="EDQ91303.1"/>
    <property type="molecule type" value="Genomic_DNA"/>
</dbReference>
<dbReference type="AlphaFoldDB" id="A9UTT6"/>
<feature type="compositionally biased region" description="Basic residues" evidence="2">
    <location>
        <begin position="388"/>
        <end position="403"/>
    </location>
</feature>